<accession>A0A4R9K2N2</accession>
<keyword evidence="1" id="KW-1133">Transmembrane helix</keyword>
<feature type="transmembrane region" description="Helical" evidence="1">
    <location>
        <begin position="42"/>
        <end position="68"/>
    </location>
</feature>
<name>A0A4R9K2N2_9LEPT</name>
<dbReference type="AlphaFoldDB" id="A0A4R9K2N2"/>
<protein>
    <submittedName>
        <fullName evidence="2">Uncharacterized protein</fullName>
    </submittedName>
</protein>
<dbReference type="EMBL" id="RQGD01000022">
    <property type="protein sequence ID" value="TGL60282.1"/>
    <property type="molecule type" value="Genomic_DNA"/>
</dbReference>
<evidence type="ECO:0000256" key="1">
    <source>
        <dbReference type="SAM" id="Phobius"/>
    </source>
</evidence>
<reference evidence="2" key="1">
    <citation type="journal article" date="2019" name="PLoS Negl. Trop. Dis.">
        <title>Revisiting the worldwide diversity of Leptospira species in the environment.</title>
        <authorList>
            <person name="Vincent A.T."/>
            <person name="Schiettekatte O."/>
            <person name="Bourhy P."/>
            <person name="Veyrier F.J."/>
            <person name="Picardeau M."/>
        </authorList>
    </citation>
    <scope>NUCLEOTIDE SEQUENCE [LARGE SCALE GENOMIC DNA]</scope>
    <source>
        <strain evidence="2">201702476</strain>
    </source>
</reference>
<comment type="caution">
    <text evidence="2">The sequence shown here is derived from an EMBL/GenBank/DDBJ whole genome shotgun (WGS) entry which is preliminary data.</text>
</comment>
<evidence type="ECO:0000313" key="2">
    <source>
        <dbReference type="EMBL" id="TGL60282.1"/>
    </source>
</evidence>
<keyword evidence="3" id="KW-1185">Reference proteome</keyword>
<feature type="transmembrane region" description="Helical" evidence="1">
    <location>
        <begin position="74"/>
        <end position="97"/>
    </location>
</feature>
<dbReference type="OrthoDB" id="345628at2"/>
<keyword evidence="1" id="KW-0812">Transmembrane</keyword>
<dbReference type="RefSeq" id="WP_135623207.1">
    <property type="nucleotide sequence ID" value="NZ_RQGD01000022.1"/>
</dbReference>
<proteinExistence type="predicted"/>
<organism evidence="2 3">
    <name type="scientific">Leptospira ognonensis</name>
    <dbReference type="NCBI Taxonomy" id="2484945"/>
    <lineage>
        <taxon>Bacteria</taxon>
        <taxon>Pseudomonadati</taxon>
        <taxon>Spirochaetota</taxon>
        <taxon>Spirochaetia</taxon>
        <taxon>Leptospirales</taxon>
        <taxon>Leptospiraceae</taxon>
        <taxon>Leptospira</taxon>
    </lineage>
</organism>
<gene>
    <name evidence="2" type="ORF">EHQ58_07215</name>
</gene>
<evidence type="ECO:0000313" key="3">
    <source>
        <dbReference type="Proteomes" id="UP000297693"/>
    </source>
</evidence>
<dbReference type="Proteomes" id="UP000297693">
    <property type="component" value="Unassembled WGS sequence"/>
</dbReference>
<sequence>MKRNAPSDKESYFISPDPFMKNQPGPTMVTFKVLNQLLPFHYMISGFLFSVTLFFIPLGTLFLAHHFFDLTTNLMPIIISSSLFFCFYCLLFGFLIINARIPFLKEWKEKLGFTEV</sequence>
<keyword evidence="1" id="KW-0472">Membrane</keyword>